<feature type="region of interest" description="Disordered" evidence="1">
    <location>
        <begin position="44"/>
        <end position="98"/>
    </location>
</feature>
<protein>
    <submittedName>
        <fullName evidence="2">Uncharacterized protein</fullName>
    </submittedName>
</protein>
<feature type="compositionally biased region" description="Polar residues" evidence="1">
    <location>
        <begin position="86"/>
        <end position="98"/>
    </location>
</feature>
<evidence type="ECO:0000256" key="1">
    <source>
        <dbReference type="SAM" id="MobiDB-lite"/>
    </source>
</evidence>
<dbReference type="RefSeq" id="WP_285973712.1">
    <property type="nucleotide sequence ID" value="NZ_CP127294.1"/>
</dbReference>
<evidence type="ECO:0000313" key="2">
    <source>
        <dbReference type="EMBL" id="WIX83155.1"/>
    </source>
</evidence>
<dbReference type="KEGG" id="acab:QRX50_21540"/>
<organism evidence="2 3">
    <name type="scientific">Amycolatopsis carbonis</name>
    <dbReference type="NCBI Taxonomy" id="715471"/>
    <lineage>
        <taxon>Bacteria</taxon>
        <taxon>Bacillati</taxon>
        <taxon>Actinomycetota</taxon>
        <taxon>Actinomycetes</taxon>
        <taxon>Pseudonocardiales</taxon>
        <taxon>Pseudonocardiaceae</taxon>
        <taxon>Amycolatopsis</taxon>
    </lineage>
</organism>
<reference evidence="2 3" key="1">
    <citation type="submission" date="2023-06" db="EMBL/GenBank/DDBJ databases">
        <authorList>
            <person name="Oyuntsetseg B."/>
            <person name="Kim S.B."/>
        </authorList>
    </citation>
    <scope>NUCLEOTIDE SEQUENCE [LARGE SCALE GENOMIC DNA]</scope>
    <source>
        <strain evidence="2 3">2-15</strain>
    </source>
</reference>
<dbReference type="EMBL" id="CP127294">
    <property type="protein sequence ID" value="WIX83155.1"/>
    <property type="molecule type" value="Genomic_DNA"/>
</dbReference>
<dbReference type="Proteomes" id="UP001236014">
    <property type="component" value="Chromosome"/>
</dbReference>
<accession>A0A9Y2MVR1</accession>
<evidence type="ECO:0000313" key="3">
    <source>
        <dbReference type="Proteomes" id="UP001236014"/>
    </source>
</evidence>
<sequence length="98" mass="11111">MDHNESRNRRRAGNRVARAWFDEARRAGLVRRHLLKLRYLADHPQQHGESAVAPFPLGGTPRRRRRAPPAVQLVFDFGPEEEPNSDRTTTGQSTSDAA</sequence>
<gene>
    <name evidence="2" type="ORF">QRX50_21540</name>
</gene>
<keyword evidence="3" id="KW-1185">Reference proteome</keyword>
<dbReference type="AlphaFoldDB" id="A0A9Y2MVR1"/>
<name>A0A9Y2MVR1_9PSEU</name>
<proteinExistence type="predicted"/>